<dbReference type="EMBL" id="FWFN01000003">
    <property type="protein sequence ID" value="SLN40211.1"/>
    <property type="molecule type" value="Genomic_DNA"/>
</dbReference>
<accession>A0A1X6Z6I4</accession>
<dbReference type="SUPFAM" id="SSF51735">
    <property type="entry name" value="NAD(P)-binding Rossmann-fold domains"/>
    <property type="match status" value="1"/>
</dbReference>
<dbReference type="GO" id="GO:0051287">
    <property type="term" value="F:NAD binding"/>
    <property type="evidence" value="ECO:0007669"/>
    <property type="project" value="InterPro"/>
</dbReference>
<gene>
    <name evidence="4" type="primary">ghrA_2</name>
    <name evidence="4" type="ORF">PSM7751_01842</name>
</gene>
<dbReference type="InterPro" id="IPR036291">
    <property type="entry name" value="NAD(P)-bd_dom_sf"/>
</dbReference>
<evidence type="ECO:0000256" key="1">
    <source>
        <dbReference type="ARBA" id="ARBA00023002"/>
    </source>
</evidence>
<dbReference type="GO" id="GO:0030267">
    <property type="term" value="F:glyoxylate reductase (NADPH) activity"/>
    <property type="evidence" value="ECO:0007669"/>
    <property type="project" value="UniProtKB-EC"/>
</dbReference>
<dbReference type="EC" id="1.1.1.79" evidence="4"/>
<dbReference type="CDD" id="cd12164">
    <property type="entry name" value="GDH_like_2"/>
    <property type="match status" value="1"/>
</dbReference>
<dbReference type="Proteomes" id="UP000193963">
    <property type="component" value="Unassembled WGS sequence"/>
</dbReference>
<organism evidence="4 5">
    <name type="scientific">Pseudooceanicola marinus</name>
    <dbReference type="NCBI Taxonomy" id="396013"/>
    <lineage>
        <taxon>Bacteria</taxon>
        <taxon>Pseudomonadati</taxon>
        <taxon>Pseudomonadota</taxon>
        <taxon>Alphaproteobacteria</taxon>
        <taxon>Rhodobacterales</taxon>
        <taxon>Paracoccaceae</taxon>
        <taxon>Pseudooceanicola</taxon>
    </lineage>
</organism>
<evidence type="ECO:0000259" key="3">
    <source>
        <dbReference type="Pfam" id="PF02826"/>
    </source>
</evidence>
<keyword evidence="2" id="KW-0520">NAD</keyword>
<dbReference type="AlphaFoldDB" id="A0A1X6Z6I4"/>
<evidence type="ECO:0000313" key="5">
    <source>
        <dbReference type="Proteomes" id="UP000193963"/>
    </source>
</evidence>
<keyword evidence="5" id="KW-1185">Reference proteome</keyword>
<evidence type="ECO:0000256" key="2">
    <source>
        <dbReference type="ARBA" id="ARBA00023027"/>
    </source>
</evidence>
<dbReference type="PROSITE" id="PS00671">
    <property type="entry name" value="D_2_HYDROXYACID_DH_3"/>
    <property type="match status" value="1"/>
</dbReference>
<name>A0A1X6Z6I4_9RHOB</name>
<reference evidence="4 5" key="1">
    <citation type="submission" date="2017-03" db="EMBL/GenBank/DDBJ databases">
        <authorList>
            <person name="Afonso C.L."/>
            <person name="Miller P.J."/>
            <person name="Scott M.A."/>
            <person name="Spackman E."/>
            <person name="Goraichik I."/>
            <person name="Dimitrov K.M."/>
            <person name="Suarez D.L."/>
            <person name="Swayne D.E."/>
        </authorList>
    </citation>
    <scope>NUCLEOTIDE SEQUENCE [LARGE SCALE GENOMIC DNA]</scope>
    <source>
        <strain evidence="4 5">CECT 7751</strain>
    </source>
</reference>
<feature type="domain" description="D-isomer specific 2-hydroxyacid dehydrogenase NAD-binding" evidence="3">
    <location>
        <begin position="109"/>
        <end position="278"/>
    </location>
</feature>
<protein>
    <submittedName>
        <fullName evidence="4">Glyoxylate/hydroxypyruvate reductase A</fullName>
        <ecNumber evidence="4">1.1.1.79</ecNumber>
    </submittedName>
</protein>
<dbReference type="PANTHER" id="PTHR43333">
    <property type="entry name" value="2-HACID_DH_C DOMAIN-CONTAINING PROTEIN"/>
    <property type="match status" value="1"/>
</dbReference>
<dbReference type="PANTHER" id="PTHR43333:SF1">
    <property type="entry name" value="D-ISOMER SPECIFIC 2-HYDROXYACID DEHYDROGENASE NAD-BINDING DOMAIN-CONTAINING PROTEIN"/>
    <property type="match status" value="1"/>
</dbReference>
<dbReference type="RefSeq" id="WP_085887698.1">
    <property type="nucleotide sequence ID" value="NZ_FWFN01000003.1"/>
</dbReference>
<dbReference type="Pfam" id="PF02826">
    <property type="entry name" value="2-Hacid_dh_C"/>
    <property type="match status" value="1"/>
</dbReference>
<keyword evidence="4" id="KW-0670">Pyruvate</keyword>
<dbReference type="InterPro" id="IPR006140">
    <property type="entry name" value="D-isomer_DH_NAD-bd"/>
</dbReference>
<dbReference type="InterPro" id="IPR029753">
    <property type="entry name" value="D-isomer_DH_CS"/>
</dbReference>
<sequence length="313" mass="33789">MSPDRTVQVLFSAPDVFYDSFFPVLTAALAEAQLPTVIRREMDPAEVDYLVFAPNDLITDFSGFVRARAALSIWAGVDRVLRNPTLTLPLARMVDPGQREGMVEYVVAHVLRHHVGMDRYILSSSGWNQVAPRLARQRRVAVLGLGELGGACARALSSLNFDVHGWSRRPKTLDGVTCHAGAEGLEAVLAGTAIVVCLLPTTPQTENLLNAETLARLAPGAVVINPGRGAVIDDAALIAALDDGHLGHATLDTFRIEPLPEDHPFRAHPKVTVSPHVASLVRAETAARVIAENICRGEAGQPFLHLVSRRDGY</sequence>
<dbReference type="OrthoDB" id="9787219at2"/>
<dbReference type="Gene3D" id="3.40.50.720">
    <property type="entry name" value="NAD(P)-binding Rossmann-like Domain"/>
    <property type="match status" value="2"/>
</dbReference>
<proteinExistence type="predicted"/>
<keyword evidence="1 4" id="KW-0560">Oxidoreductase</keyword>
<evidence type="ECO:0000313" key="4">
    <source>
        <dbReference type="EMBL" id="SLN40211.1"/>
    </source>
</evidence>